<dbReference type="EMBL" id="CP002582">
    <property type="protein sequence ID" value="ADZ83467.1"/>
    <property type="molecule type" value="Genomic_DNA"/>
</dbReference>
<accession>F2JME9</accession>
<dbReference type="AlphaFoldDB" id="F2JME9"/>
<dbReference type="KEGG" id="cle:Clole_1743"/>
<dbReference type="Proteomes" id="UP000008467">
    <property type="component" value="Chromosome"/>
</dbReference>
<gene>
    <name evidence="2" type="ordered locus">Clole_1743</name>
</gene>
<name>F2JME9_CELLD</name>
<reference evidence="2 3" key="1">
    <citation type="journal article" date="2011" name="J. Bacteriol.">
        <title>Complete genome sequence of the cellulose-degrading bacterium Cellulosilyticum lentocellum.</title>
        <authorList>
            <consortium name="US DOE Joint Genome Institute"/>
            <person name="Miller D.A."/>
            <person name="Suen G."/>
            <person name="Bruce D."/>
            <person name="Copeland A."/>
            <person name="Cheng J.F."/>
            <person name="Detter C."/>
            <person name="Goodwin L.A."/>
            <person name="Han C.S."/>
            <person name="Hauser L.J."/>
            <person name="Land M.L."/>
            <person name="Lapidus A."/>
            <person name="Lucas S."/>
            <person name="Meincke L."/>
            <person name="Pitluck S."/>
            <person name="Tapia R."/>
            <person name="Teshima H."/>
            <person name="Woyke T."/>
            <person name="Fox B.G."/>
            <person name="Angert E.R."/>
            <person name="Currie C.R."/>
        </authorList>
    </citation>
    <scope>NUCLEOTIDE SEQUENCE [LARGE SCALE GENOMIC DNA]</scope>
    <source>
        <strain evidence="3">ATCC 49066 / DSM 5427 / NCIMB 11756 / RHM5</strain>
    </source>
</reference>
<sequence length="127" mass="13749">MDEQKIIGLETTHDMDQVQIADDVIAVIAEIATLEVDGVEATAPTKAEFVQQAISSKKKPKGVKIEVGEEEVFIDIAVIVKYGAKIQKLCLEVQQKVKNSVETMTGLNVASVNVHVVGVQFDKGQEA</sequence>
<dbReference type="InterPro" id="IPR005531">
    <property type="entry name" value="Asp23"/>
</dbReference>
<dbReference type="RefSeq" id="WP_013656764.1">
    <property type="nucleotide sequence ID" value="NC_015275.1"/>
</dbReference>
<evidence type="ECO:0000313" key="2">
    <source>
        <dbReference type="EMBL" id="ADZ83467.1"/>
    </source>
</evidence>
<dbReference type="HOGENOM" id="CLU_113198_4_2_9"/>
<organism evidence="2 3">
    <name type="scientific">Cellulosilyticum lentocellum (strain ATCC 49066 / DSM 5427 / NCIMB 11756 / RHM5)</name>
    <name type="common">Clostridium lentocellum</name>
    <dbReference type="NCBI Taxonomy" id="642492"/>
    <lineage>
        <taxon>Bacteria</taxon>
        <taxon>Bacillati</taxon>
        <taxon>Bacillota</taxon>
        <taxon>Clostridia</taxon>
        <taxon>Lachnospirales</taxon>
        <taxon>Cellulosilyticaceae</taxon>
        <taxon>Cellulosilyticum</taxon>
    </lineage>
</organism>
<dbReference type="eggNOG" id="COG1302">
    <property type="taxonomic scope" value="Bacteria"/>
</dbReference>
<evidence type="ECO:0000256" key="1">
    <source>
        <dbReference type="ARBA" id="ARBA00005721"/>
    </source>
</evidence>
<dbReference type="PANTHER" id="PTHR34297">
    <property type="entry name" value="HYPOTHETICAL CYTOSOLIC PROTEIN-RELATED"/>
    <property type="match status" value="1"/>
</dbReference>
<dbReference type="Pfam" id="PF03780">
    <property type="entry name" value="Asp23"/>
    <property type="match status" value="1"/>
</dbReference>
<evidence type="ECO:0008006" key="4">
    <source>
        <dbReference type="Google" id="ProtNLM"/>
    </source>
</evidence>
<evidence type="ECO:0000313" key="3">
    <source>
        <dbReference type="Proteomes" id="UP000008467"/>
    </source>
</evidence>
<keyword evidence="3" id="KW-1185">Reference proteome</keyword>
<protein>
    <recommendedName>
        <fullName evidence="4">Asp23/Gls24 family envelope stress response protein</fullName>
    </recommendedName>
</protein>
<proteinExistence type="inferred from homology"/>
<dbReference type="STRING" id="642492.Clole_1743"/>
<comment type="similarity">
    <text evidence="1">Belongs to the asp23 family.</text>
</comment>